<protein>
    <submittedName>
        <fullName evidence="2">Uncharacterized protein</fullName>
    </submittedName>
</protein>
<gene>
    <name evidence="2" type="ORF">PQ456_13265</name>
</gene>
<keyword evidence="1" id="KW-0732">Signal</keyword>
<proteinExistence type="predicted"/>
<reference evidence="2 3" key="1">
    <citation type="submission" date="2023-02" db="EMBL/GenBank/DDBJ databases">
        <title>Genome sequence of Paenibacillus kyungheensis KACC 18744.</title>
        <authorList>
            <person name="Kim S."/>
            <person name="Heo J."/>
            <person name="Kwon S.-W."/>
        </authorList>
    </citation>
    <scope>NUCLEOTIDE SEQUENCE [LARGE SCALE GENOMIC DNA]</scope>
    <source>
        <strain evidence="2 3">KACC 18744</strain>
    </source>
</reference>
<feature type="chain" id="PRO_5043937530" evidence="1">
    <location>
        <begin position="25"/>
        <end position="115"/>
    </location>
</feature>
<name>A0AAX3LWU2_9BACL</name>
<dbReference type="EMBL" id="CP117416">
    <property type="protein sequence ID" value="WCT54173.1"/>
    <property type="molecule type" value="Genomic_DNA"/>
</dbReference>
<keyword evidence="3" id="KW-1185">Reference proteome</keyword>
<dbReference type="KEGG" id="pka:PQ456_13265"/>
<feature type="signal peptide" evidence="1">
    <location>
        <begin position="1"/>
        <end position="24"/>
    </location>
</feature>
<organism evidence="2 3">
    <name type="scientific">Paenibacillus kyungheensis</name>
    <dbReference type="NCBI Taxonomy" id="1452732"/>
    <lineage>
        <taxon>Bacteria</taxon>
        <taxon>Bacillati</taxon>
        <taxon>Bacillota</taxon>
        <taxon>Bacilli</taxon>
        <taxon>Bacillales</taxon>
        <taxon>Paenibacillaceae</taxon>
        <taxon>Paenibacillus</taxon>
    </lineage>
</organism>
<sequence>MRLFIMACCILGYSLFLVGCNTSADHTDSYAAIINYNDQQYIGGQSVDMKQYTDIQPVGEIVQRVDAGMYPPEHLMSNAVDKGTPIFQTADHHLLIQQLNGEYQLFRKTDIEVKS</sequence>
<dbReference type="AlphaFoldDB" id="A0AAX3LWU2"/>
<evidence type="ECO:0000313" key="2">
    <source>
        <dbReference type="EMBL" id="WCT54173.1"/>
    </source>
</evidence>
<dbReference type="PROSITE" id="PS51257">
    <property type="entry name" value="PROKAR_LIPOPROTEIN"/>
    <property type="match status" value="1"/>
</dbReference>
<dbReference type="RefSeq" id="WP_273612716.1">
    <property type="nucleotide sequence ID" value="NZ_CP117416.1"/>
</dbReference>
<accession>A0AAX3LWU2</accession>
<evidence type="ECO:0000313" key="3">
    <source>
        <dbReference type="Proteomes" id="UP001220509"/>
    </source>
</evidence>
<dbReference type="Proteomes" id="UP001220509">
    <property type="component" value="Chromosome"/>
</dbReference>
<evidence type="ECO:0000256" key="1">
    <source>
        <dbReference type="SAM" id="SignalP"/>
    </source>
</evidence>